<protein>
    <submittedName>
        <fullName evidence="1">Uncharacterized protein</fullName>
    </submittedName>
</protein>
<dbReference type="Proteomes" id="UP000077315">
    <property type="component" value="Unassembled WGS sequence"/>
</dbReference>
<dbReference type="EMBL" id="KV440979">
    <property type="protein sequence ID" value="OAD74530.1"/>
    <property type="molecule type" value="Genomic_DNA"/>
</dbReference>
<name>A0A163E0B1_PHYB8</name>
<accession>A0A163E0B1</accession>
<sequence length="94" mass="10941">MTVIPSEGMPCEDAWLLDLLYFKKTENFVDDDICTICMLAIDTPDRFLINCPQKQDWLYNPCHLAISLYLWHEQRSLPSVMPAKVLVVIRLLLD</sequence>
<gene>
    <name evidence="1" type="ORF">PHYBLDRAFT_144969</name>
</gene>
<dbReference type="InParanoid" id="A0A163E0B1"/>
<reference evidence="2" key="1">
    <citation type="submission" date="2015-06" db="EMBL/GenBank/DDBJ databases">
        <title>Expansion of signal transduction pathways in fungi by whole-genome duplication.</title>
        <authorList>
            <consortium name="DOE Joint Genome Institute"/>
            <person name="Corrochano L.M."/>
            <person name="Kuo A."/>
            <person name="Marcet-Houben M."/>
            <person name="Polaino S."/>
            <person name="Salamov A."/>
            <person name="Villalobos J.M."/>
            <person name="Alvarez M.I."/>
            <person name="Avalos J."/>
            <person name="Benito E.P."/>
            <person name="Benoit I."/>
            <person name="Burger G."/>
            <person name="Camino L.P."/>
            <person name="Canovas D."/>
            <person name="Cerda-Olmedo E."/>
            <person name="Cheng J.-F."/>
            <person name="Dominguez A."/>
            <person name="Elias M."/>
            <person name="Eslava A.P."/>
            <person name="Glaser F."/>
            <person name="Grimwood J."/>
            <person name="Gutierrez G."/>
            <person name="Heitman J."/>
            <person name="Henrissat B."/>
            <person name="Iturriaga E.A."/>
            <person name="Lang B.F."/>
            <person name="Lavin J.L."/>
            <person name="Lee S."/>
            <person name="Li W."/>
            <person name="Lindquist E."/>
            <person name="Lopez-Garcia S."/>
            <person name="Luque E.M."/>
            <person name="Marcos A.T."/>
            <person name="Martin J."/>
            <person name="McCluskey K."/>
            <person name="Medina H.R."/>
            <person name="Miralles-Duran A."/>
            <person name="Miyazaki A."/>
            <person name="Munoz-Torres E."/>
            <person name="Oguiza J.A."/>
            <person name="Ohm R."/>
            <person name="Olmedo M."/>
            <person name="Orejas M."/>
            <person name="Ortiz-Castellanos L."/>
            <person name="Pisabarro A.G."/>
            <person name="Rodriguez-Romero J."/>
            <person name="Ruiz-Herrera J."/>
            <person name="Ruiz-Vazquez R."/>
            <person name="Sanz C."/>
            <person name="Schackwitz W."/>
            <person name="Schmutz J."/>
            <person name="Shahriari M."/>
            <person name="Shelest E."/>
            <person name="Silva-Franco F."/>
            <person name="Soanes D."/>
            <person name="Syed K."/>
            <person name="Tagua V.G."/>
            <person name="Talbot N.J."/>
            <person name="Thon M."/>
            <person name="De vries R.P."/>
            <person name="Wiebenga A."/>
            <person name="Yadav J.S."/>
            <person name="Braun E.L."/>
            <person name="Baker S."/>
            <person name="Garre V."/>
            <person name="Horwitz B."/>
            <person name="Torres-Martinez S."/>
            <person name="Idnurm A."/>
            <person name="Herrera-Estrella A."/>
            <person name="Gabaldon T."/>
            <person name="Grigoriev I.V."/>
        </authorList>
    </citation>
    <scope>NUCLEOTIDE SEQUENCE [LARGE SCALE GENOMIC DNA]</scope>
    <source>
        <strain evidence="2">NRRL 1555(-)</strain>
    </source>
</reference>
<organism evidence="1 2">
    <name type="scientific">Phycomyces blakesleeanus (strain ATCC 8743b / DSM 1359 / FGSC 10004 / NBRC 33097 / NRRL 1555)</name>
    <dbReference type="NCBI Taxonomy" id="763407"/>
    <lineage>
        <taxon>Eukaryota</taxon>
        <taxon>Fungi</taxon>
        <taxon>Fungi incertae sedis</taxon>
        <taxon>Mucoromycota</taxon>
        <taxon>Mucoromycotina</taxon>
        <taxon>Mucoromycetes</taxon>
        <taxon>Mucorales</taxon>
        <taxon>Phycomycetaceae</taxon>
        <taxon>Phycomyces</taxon>
    </lineage>
</organism>
<dbReference type="GeneID" id="28992237"/>
<dbReference type="AlphaFoldDB" id="A0A163E0B1"/>
<evidence type="ECO:0000313" key="2">
    <source>
        <dbReference type="Proteomes" id="UP000077315"/>
    </source>
</evidence>
<dbReference type="VEuPathDB" id="FungiDB:PHYBLDRAFT_144969"/>
<keyword evidence="2" id="KW-1185">Reference proteome</keyword>
<evidence type="ECO:0000313" key="1">
    <source>
        <dbReference type="EMBL" id="OAD74530.1"/>
    </source>
</evidence>
<proteinExistence type="predicted"/>
<dbReference type="RefSeq" id="XP_018292570.1">
    <property type="nucleotide sequence ID" value="XM_018431331.1"/>
</dbReference>